<name>A0ABQ8UCD7_9EUKA</name>
<proteinExistence type="predicted"/>
<feature type="compositionally biased region" description="Pro residues" evidence="1">
    <location>
        <begin position="455"/>
        <end position="470"/>
    </location>
</feature>
<feature type="compositionally biased region" description="Low complexity" evidence="1">
    <location>
        <begin position="187"/>
        <end position="202"/>
    </location>
</feature>
<reference evidence="2" key="1">
    <citation type="journal article" date="2022" name="bioRxiv">
        <title>Genomics of Preaxostyla Flagellates Illuminates Evolutionary Transitions and the Path Towards Mitochondrial Loss.</title>
        <authorList>
            <person name="Novak L.V.F."/>
            <person name="Treitli S.C."/>
            <person name="Pyrih J."/>
            <person name="Halakuc P."/>
            <person name="Pipaliya S.V."/>
            <person name="Vacek V."/>
            <person name="Brzon O."/>
            <person name="Soukal P."/>
            <person name="Eme L."/>
            <person name="Dacks J.B."/>
            <person name="Karnkowska A."/>
            <person name="Elias M."/>
            <person name="Hampl V."/>
        </authorList>
    </citation>
    <scope>NUCLEOTIDE SEQUENCE</scope>
    <source>
        <strain evidence="2">RCP-MX</strain>
    </source>
</reference>
<keyword evidence="3" id="KW-1185">Reference proteome</keyword>
<feature type="compositionally biased region" description="Polar residues" evidence="1">
    <location>
        <begin position="404"/>
        <end position="420"/>
    </location>
</feature>
<feature type="region of interest" description="Disordered" evidence="1">
    <location>
        <begin position="527"/>
        <end position="601"/>
    </location>
</feature>
<evidence type="ECO:0000313" key="3">
    <source>
        <dbReference type="Proteomes" id="UP001141327"/>
    </source>
</evidence>
<evidence type="ECO:0000256" key="1">
    <source>
        <dbReference type="SAM" id="MobiDB-lite"/>
    </source>
</evidence>
<gene>
    <name evidence="2" type="ORF">PAPYR_10124</name>
</gene>
<dbReference type="Proteomes" id="UP001141327">
    <property type="component" value="Unassembled WGS sequence"/>
</dbReference>
<feature type="region of interest" description="Disordered" evidence="1">
    <location>
        <begin position="349"/>
        <end position="370"/>
    </location>
</feature>
<feature type="region of interest" description="Disordered" evidence="1">
    <location>
        <begin position="187"/>
        <end position="219"/>
    </location>
</feature>
<feature type="compositionally biased region" description="Polar residues" evidence="1">
    <location>
        <begin position="570"/>
        <end position="581"/>
    </location>
</feature>
<evidence type="ECO:0000313" key="2">
    <source>
        <dbReference type="EMBL" id="KAJ4454999.1"/>
    </source>
</evidence>
<protein>
    <submittedName>
        <fullName evidence="2">Uncharacterized protein</fullName>
    </submittedName>
</protein>
<feature type="region of interest" description="Disordered" evidence="1">
    <location>
        <begin position="402"/>
        <end position="497"/>
    </location>
</feature>
<feature type="compositionally biased region" description="Low complexity" evidence="1">
    <location>
        <begin position="471"/>
        <end position="481"/>
    </location>
</feature>
<sequence length="601" mass="63319">MSSQKCAFWVANHRQFVSAVPLGAKDAAAADEEAVEAAAAPAARIPAVSEAAPALRKSARLKIVRSADRLRAGAKFSLFFITSRFLLLLPPQSASEIAARLVTLYRLTQRPQFLSLPGIQAKRRELISRTGRMPPSIIAKSGAEIMALGQRTLYSFLDLGTIGRLGVDRAVLGQTLAELDMSALPAAASSPPTASAKPAAADGPDDGDDGDDGTRAAAAEADADASKVEFLWLGWLVSCFHNETVERSATCGFCLMRNVLARGIVDLREMQAQTFTFLEFCLWYPGPRRFSLSISVTFIMEQSKAPQPPPLRSRDTLDQLRTLSVTEPSAPPPVPPPLCHQGTLDQLRALSDPDAGTPPAPSPSNSGHTSALDQLRSLSADAEPAPSPENSRPSALDQLRALSDTESGSWGSPSPIQSPASSYVGSGWPSPSSPQPVMTPGAGPMGGGMMMMQPQPLPMSPLPLPAPAIPAQPALQTATPGDAANTNTSPAPQPVTSSSLDQAYAMLHASLSLPPLWTKRTPCSTPLAPSISTAPPTEQPPQVVVSTPPARVVEPMQVIEPPRKEKTRPSSRSAHGATTPTTRRKYGASPASSNRLRPGAV</sequence>
<feature type="compositionally biased region" description="Low complexity" evidence="1">
    <location>
        <begin position="421"/>
        <end position="442"/>
    </location>
</feature>
<dbReference type="EMBL" id="JAPMOS010000124">
    <property type="protein sequence ID" value="KAJ4454999.1"/>
    <property type="molecule type" value="Genomic_DNA"/>
</dbReference>
<feature type="compositionally biased region" description="Polar residues" evidence="1">
    <location>
        <begin position="484"/>
        <end position="497"/>
    </location>
</feature>
<accession>A0ABQ8UCD7</accession>
<organism evidence="2 3">
    <name type="scientific">Paratrimastix pyriformis</name>
    <dbReference type="NCBI Taxonomy" id="342808"/>
    <lineage>
        <taxon>Eukaryota</taxon>
        <taxon>Metamonada</taxon>
        <taxon>Preaxostyla</taxon>
        <taxon>Paratrimastigidae</taxon>
        <taxon>Paratrimastix</taxon>
    </lineage>
</organism>
<comment type="caution">
    <text evidence="2">The sequence shown here is derived from an EMBL/GenBank/DDBJ whole genome shotgun (WGS) entry which is preliminary data.</text>
</comment>